<organism evidence="1 2">
    <name type="scientific">Pyricularia oryzae (strain 70-15 / ATCC MYA-4617 / FGSC 8958)</name>
    <name type="common">Rice blast fungus</name>
    <name type="synonym">Magnaporthe oryzae</name>
    <dbReference type="NCBI Taxonomy" id="242507"/>
    <lineage>
        <taxon>Eukaryota</taxon>
        <taxon>Fungi</taxon>
        <taxon>Dikarya</taxon>
        <taxon>Ascomycota</taxon>
        <taxon>Pezizomycotina</taxon>
        <taxon>Sordariomycetes</taxon>
        <taxon>Sordariomycetidae</taxon>
        <taxon>Magnaporthales</taxon>
        <taxon>Pyriculariaceae</taxon>
        <taxon>Pyricularia</taxon>
    </lineage>
</organism>
<dbReference type="KEGG" id="mgr:MGG_17480"/>
<proteinExistence type="predicted"/>
<dbReference type="AlphaFoldDB" id="G4ND03"/>
<dbReference type="VEuPathDB" id="FungiDB:MGG_17480"/>
<reference evidence="1 2" key="1">
    <citation type="journal article" date="2005" name="Nature">
        <title>The genome sequence of the rice blast fungus Magnaporthe grisea.</title>
        <authorList>
            <person name="Dean R.A."/>
            <person name="Talbot N.J."/>
            <person name="Ebbole D.J."/>
            <person name="Farman M.L."/>
            <person name="Mitchell T.K."/>
            <person name="Orbach M.J."/>
            <person name="Thon M."/>
            <person name="Kulkarni R."/>
            <person name="Xu J.R."/>
            <person name="Pan H."/>
            <person name="Read N.D."/>
            <person name="Lee Y.H."/>
            <person name="Carbone I."/>
            <person name="Brown D."/>
            <person name="Oh Y.Y."/>
            <person name="Donofrio N."/>
            <person name="Jeong J.S."/>
            <person name="Soanes D.M."/>
            <person name="Djonovic S."/>
            <person name="Kolomiets E."/>
            <person name="Rehmeyer C."/>
            <person name="Li W."/>
            <person name="Harding M."/>
            <person name="Kim S."/>
            <person name="Lebrun M.H."/>
            <person name="Bohnert H."/>
            <person name="Coughlan S."/>
            <person name="Butler J."/>
            <person name="Calvo S."/>
            <person name="Ma L.J."/>
            <person name="Nicol R."/>
            <person name="Purcell S."/>
            <person name="Nusbaum C."/>
            <person name="Galagan J.E."/>
            <person name="Birren B.W."/>
        </authorList>
    </citation>
    <scope>NUCLEOTIDE SEQUENCE [LARGE SCALE GENOMIC DNA]</scope>
    <source>
        <strain evidence="2">70-15 / ATCC MYA-4617 / FGSC 8958</strain>
    </source>
</reference>
<dbReference type="InParanoid" id="G4ND03"/>
<dbReference type="RefSeq" id="XP_003718777.1">
    <property type="nucleotide sequence ID" value="XM_003718729.1"/>
</dbReference>
<dbReference type="Proteomes" id="UP000009058">
    <property type="component" value="Chromosome 5"/>
</dbReference>
<dbReference type="HOGENOM" id="CLU_1267122_0_0_1"/>
<evidence type="ECO:0000313" key="1">
    <source>
        <dbReference type="EMBL" id="EHA49193.1"/>
    </source>
</evidence>
<sequence>MTSNWACFRLPEVAADELPQLPSQGNPESGQATLDCPIGKMIIGALGKASFRLIFPSSAEAQMVAIVATLYTCAPLRTALATSCGPPTGAYGRGDMLAPAALPETGHQHLGGGGIVEMPSTEFSVAAGRAVWSPCWVALGCLPGEYLVSAEYRAWGAGSLDNGEPPFSYQTIHKYALRGAVVVLVLVAMIGSRWFRPKPKEGVLREAAASLWPSRGHN</sequence>
<name>G4ND03_PYRO7</name>
<protein>
    <submittedName>
        <fullName evidence="1">Uncharacterized protein</fullName>
    </submittedName>
</protein>
<dbReference type="EMBL" id="CM001235">
    <property type="protein sequence ID" value="EHA49193.1"/>
    <property type="molecule type" value="Genomic_DNA"/>
</dbReference>
<keyword evidence="2" id="KW-1185">Reference proteome</keyword>
<evidence type="ECO:0000313" key="2">
    <source>
        <dbReference type="Proteomes" id="UP000009058"/>
    </source>
</evidence>
<accession>G4ND03</accession>
<gene>
    <name evidence="1" type="ORF">MGG_17480</name>
</gene>
<dbReference type="GeneID" id="12985001"/>
<reference key="2">
    <citation type="submission" date="2011-05" db="EMBL/GenBank/DDBJ databases">
        <title>The Genome Sequence of Magnaporthe oryzae 70-15.</title>
        <authorList>
            <consortium name="The Broad Institute Genome Sequencing Platform"/>
            <person name="Ma L.-J."/>
            <person name="Dead R."/>
            <person name="Young S.K."/>
            <person name="Zeng Q."/>
            <person name="Gargeya S."/>
            <person name="Fitzgerald M."/>
            <person name="Haas B."/>
            <person name="Abouelleil A."/>
            <person name="Alvarado L."/>
            <person name="Arachchi H.M."/>
            <person name="Berlin A."/>
            <person name="Brown A."/>
            <person name="Chapman S.B."/>
            <person name="Chen Z."/>
            <person name="Dunbar C."/>
            <person name="Freedman E."/>
            <person name="Gearin G."/>
            <person name="Gellesch M."/>
            <person name="Goldberg J."/>
            <person name="Griggs A."/>
            <person name="Gujja S."/>
            <person name="Heiman D."/>
            <person name="Howarth C."/>
            <person name="Larson L."/>
            <person name="Lui A."/>
            <person name="MacDonald P.J.P."/>
            <person name="Mehta T."/>
            <person name="Montmayeur A."/>
            <person name="Murphy C."/>
            <person name="Neiman D."/>
            <person name="Pearson M."/>
            <person name="Priest M."/>
            <person name="Roberts A."/>
            <person name="Saif S."/>
            <person name="Shea T."/>
            <person name="Shenoy N."/>
            <person name="Sisk P."/>
            <person name="Stolte C."/>
            <person name="Sykes S."/>
            <person name="Yandava C."/>
            <person name="Wortman J."/>
            <person name="Nusbaum C."/>
            <person name="Birren B."/>
        </authorList>
    </citation>
    <scope>NUCLEOTIDE SEQUENCE</scope>
    <source>
        <strain>70-15</strain>
    </source>
</reference>